<gene>
    <name evidence="11" type="ORF">CYME_CMT581C</name>
</gene>
<evidence type="ECO:0000256" key="4">
    <source>
        <dbReference type="ARBA" id="ARBA00022490"/>
    </source>
</evidence>
<evidence type="ECO:0000313" key="11">
    <source>
        <dbReference type="EMBL" id="BAM83490.1"/>
    </source>
</evidence>
<proteinExistence type="predicted"/>
<comment type="subcellular location">
    <subcellularLocation>
        <location evidence="3">Cytoplasm</location>
    </subcellularLocation>
</comment>
<evidence type="ECO:0000256" key="2">
    <source>
        <dbReference type="ARBA" id="ARBA00001946"/>
    </source>
</evidence>
<evidence type="ECO:0000313" key="12">
    <source>
        <dbReference type="Proteomes" id="UP000007014"/>
    </source>
</evidence>
<keyword evidence="6" id="KW-0479">Metal-binding</keyword>
<dbReference type="SUPFAM" id="SSF81301">
    <property type="entry name" value="Nucleotidyltransferase"/>
    <property type="match status" value="1"/>
</dbReference>
<dbReference type="Pfam" id="PF22600">
    <property type="entry name" value="MTPAP-like_central"/>
    <property type="match status" value="1"/>
</dbReference>
<evidence type="ECO:0000256" key="7">
    <source>
        <dbReference type="ARBA" id="ARBA00022842"/>
    </source>
</evidence>
<dbReference type="GO" id="GO:0046872">
    <property type="term" value="F:metal ion binding"/>
    <property type="evidence" value="ECO:0007669"/>
    <property type="project" value="UniProtKB-KW"/>
</dbReference>
<organism evidence="11 12">
    <name type="scientific">Cyanidioschyzon merolae (strain NIES-3377 / 10D)</name>
    <name type="common">Unicellular red alga</name>
    <dbReference type="NCBI Taxonomy" id="280699"/>
    <lineage>
        <taxon>Eukaryota</taxon>
        <taxon>Rhodophyta</taxon>
        <taxon>Bangiophyceae</taxon>
        <taxon>Cyanidiales</taxon>
        <taxon>Cyanidiaceae</taxon>
        <taxon>Cyanidioschyzon</taxon>
    </lineage>
</organism>
<evidence type="ECO:0000256" key="6">
    <source>
        <dbReference type="ARBA" id="ARBA00022723"/>
    </source>
</evidence>
<name>M1V7X9_CYAM1</name>
<keyword evidence="7" id="KW-0460">Magnesium</keyword>
<feature type="compositionally biased region" description="Basic and acidic residues" evidence="8">
    <location>
        <begin position="450"/>
        <end position="465"/>
    </location>
</feature>
<dbReference type="InterPro" id="IPR043519">
    <property type="entry name" value="NT_sf"/>
</dbReference>
<feature type="domain" description="Poly(A) RNA polymerase mitochondrial-like central palm" evidence="10">
    <location>
        <begin position="168"/>
        <end position="302"/>
    </location>
</feature>
<feature type="compositionally biased region" description="Polar residues" evidence="8">
    <location>
        <begin position="49"/>
        <end position="66"/>
    </location>
</feature>
<dbReference type="EMBL" id="AP006502">
    <property type="protein sequence ID" value="BAM83490.1"/>
    <property type="molecule type" value="Genomic_DNA"/>
</dbReference>
<feature type="compositionally biased region" description="Polar residues" evidence="8">
    <location>
        <begin position="514"/>
        <end position="526"/>
    </location>
</feature>
<dbReference type="SUPFAM" id="SSF81631">
    <property type="entry name" value="PAP/OAS1 substrate-binding domain"/>
    <property type="match status" value="1"/>
</dbReference>
<keyword evidence="12" id="KW-1185">Reference proteome</keyword>
<evidence type="ECO:0000256" key="5">
    <source>
        <dbReference type="ARBA" id="ARBA00022679"/>
    </source>
</evidence>
<dbReference type="Gramene" id="CMT581CT">
    <property type="protein sequence ID" value="CMT581CT"/>
    <property type="gene ID" value="CMT581C"/>
</dbReference>
<dbReference type="Gene3D" id="1.10.1410.10">
    <property type="match status" value="2"/>
</dbReference>
<dbReference type="GO" id="GO:0031123">
    <property type="term" value="P:RNA 3'-end processing"/>
    <property type="evidence" value="ECO:0007669"/>
    <property type="project" value="TreeGrafter"/>
</dbReference>
<reference evidence="11 12" key="2">
    <citation type="journal article" date="2007" name="BMC Biol.">
        <title>A 100%-complete sequence reveals unusually simple genomic features in the hot-spring red alga Cyanidioschyzon merolae.</title>
        <authorList>
            <person name="Nozaki H."/>
            <person name="Takano H."/>
            <person name="Misumi O."/>
            <person name="Terasawa K."/>
            <person name="Matsuzaki M."/>
            <person name="Maruyama S."/>
            <person name="Nishida K."/>
            <person name="Yagisawa F."/>
            <person name="Yoshida Y."/>
            <person name="Fujiwara T."/>
            <person name="Takio S."/>
            <person name="Tamura K."/>
            <person name="Chung S.J."/>
            <person name="Nakamura S."/>
            <person name="Kuroiwa H."/>
            <person name="Tanaka K."/>
            <person name="Sato N."/>
            <person name="Kuroiwa T."/>
        </authorList>
    </citation>
    <scope>NUCLEOTIDE SEQUENCE [LARGE SCALE GENOMIC DNA]</scope>
    <source>
        <strain evidence="11 12">10D</strain>
    </source>
</reference>
<dbReference type="GeneID" id="16997758"/>
<keyword evidence="5" id="KW-0808">Transferase</keyword>
<dbReference type="InterPro" id="IPR002058">
    <property type="entry name" value="PAP_assoc"/>
</dbReference>
<feature type="region of interest" description="Disordered" evidence="8">
    <location>
        <begin position="450"/>
        <end position="541"/>
    </location>
</feature>
<evidence type="ECO:0000259" key="9">
    <source>
        <dbReference type="Pfam" id="PF03828"/>
    </source>
</evidence>
<evidence type="ECO:0000256" key="3">
    <source>
        <dbReference type="ARBA" id="ARBA00004496"/>
    </source>
</evidence>
<dbReference type="Pfam" id="PF03828">
    <property type="entry name" value="PAP_assoc"/>
    <property type="match status" value="1"/>
</dbReference>
<reference evidence="11 12" key="1">
    <citation type="journal article" date="2004" name="Nature">
        <title>Genome sequence of the ultrasmall unicellular red alga Cyanidioschyzon merolae 10D.</title>
        <authorList>
            <person name="Matsuzaki M."/>
            <person name="Misumi O."/>
            <person name="Shin-i T."/>
            <person name="Maruyama S."/>
            <person name="Takahara M."/>
            <person name="Miyagishima S."/>
            <person name="Mori T."/>
            <person name="Nishida K."/>
            <person name="Yagisawa F."/>
            <person name="Nishida K."/>
            <person name="Yoshida Y."/>
            <person name="Nishimura Y."/>
            <person name="Nakao S."/>
            <person name="Kobayashi T."/>
            <person name="Momoyama Y."/>
            <person name="Higashiyama T."/>
            <person name="Minoda A."/>
            <person name="Sano M."/>
            <person name="Nomoto H."/>
            <person name="Oishi K."/>
            <person name="Hayashi H."/>
            <person name="Ohta F."/>
            <person name="Nishizaka S."/>
            <person name="Haga S."/>
            <person name="Miura S."/>
            <person name="Morishita T."/>
            <person name="Kabeya Y."/>
            <person name="Terasawa K."/>
            <person name="Suzuki Y."/>
            <person name="Ishii Y."/>
            <person name="Asakawa S."/>
            <person name="Takano H."/>
            <person name="Ohta N."/>
            <person name="Kuroiwa H."/>
            <person name="Tanaka K."/>
            <person name="Shimizu N."/>
            <person name="Sugano S."/>
            <person name="Sato N."/>
            <person name="Nozaki H."/>
            <person name="Ogasawara N."/>
            <person name="Kohara Y."/>
            <person name="Kuroiwa T."/>
        </authorList>
    </citation>
    <scope>NUCLEOTIDE SEQUENCE [LARGE SCALE GENOMIC DNA]</scope>
    <source>
        <strain evidence="11 12">10D</strain>
    </source>
</reference>
<feature type="compositionally biased region" description="Basic and acidic residues" evidence="8">
    <location>
        <begin position="73"/>
        <end position="82"/>
    </location>
</feature>
<dbReference type="OrthoDB" id="5974at2759"/>
<feature type="region of interest" description="Disordered" evidence="8">
    <location>
        <begin position="1"/>
        <end position="82"/>
    </location>
</feature>
<feature type="compositionally biased region" description="Basic and acidic residues" evidence="8">
    <location>
        <begin position="1"/>
        <end position="12"/>
    </location>
</feature>
<dbReference type="InterPro" id="IPR054708">
    <property type="entry name" value="MTPAP-like_central"/>
</dbReference>
<dbReference type="KEGG" id="cme:CYME_CMT581C"/>
<dbReference type="Gene3D" id="3.30.460.10">
    <property type="entry name" value="Beta Polymerase, domain 2"/>
    <property type="match status" value="1"/>
</dbReference>
<dbReference type="RefSeq" id="XP_005539526.1">
    <property type="nucleotide sequence ID" value="XM_005539469.1"/>
</dbReference>
<feature type="region of interest" description="Disordered" evidence="8">
    <location>
        <begin position="554"/>
        <end position="582"/>
    </location>
</feature>
<dbReference type="GO" id="GO:0005737">
    <property type="term" value="C:cytoplasm"/>
    <property type="evidence" value="ECO:0007669"/>
    <property type="project" value="UniProtKB-SubCell"/>
</dbReference>
<dbReference type="PANTHER" id="PTHR12271">
    <property type="entry name" value="POLY A POLYMERASE CID PAP -RELATED"/>
    <property type="match status" value="1"/>
</dbReference>
<evidence type="ECO:0000256" key="1">
    <source>
        <dbReference type="ARBA" id="ARBA00001936"/>
    </source>
</evidence>
<dbReference type="AlphaFoldDB" id="M1V7X9"/>
<keyword evidence="4" id="KW-0963">Cytoplasm</keyword>
<feature type="domain" description="PAP-associated" evidence="9">
    <location>
        <begin position="414"/>
        <end position="453"/>
    </location>
</feature>
<evidence type="ECO:0000259" key="10">
    <source>
        <dbReference type="Pfam" id="PF22600"/>
    </source>
</evidence>
<dbReference type="PANTHER" id="PTHR12271:SF40">
    <property type="entry name" value="POLY(A) RNA POLYMERASE GLD2"/>
    <property type="match status" value="1"/>
</dbReference>
<dbReference type="Proteomes" id="UP000007014">
    <property type="component" value="Chromosome 20"/>
</dbReference>
<dbReference type="GO" id="GO:0016779">
    <property type="term" value="F:nucleotidyltransferase activity"/>
    <property type="evidence" value="ECO:0007669"/>
    <property type="project" value="TreeGrafter"/>
</dbReference>
<dbReference type="STRING" id="280699.M1V7X9"/>
<comment type="cofactor">
    <cofactor evidence="2">
        <name>Mg(2+)</name>
        <dbReference type="ChEBI" id="CHEBI:18420"/>
    </cofactor>
</comment>
<comment type="cofactor">
    <cofactor evidence="1">
        <name>Mn(2+)</name>
        <dbReference type="ChEBI" id="CHEBI:29035"/>
    </cofactor>
</comment>
<accession>M1V7X9</accession>
<protein>
    <submittedName>
        <fullName evidence="11">Uncharacterized protein</fullName>
    </submittedName>
</protein>
<dbReference type="eggNOG" id="KOG2277">
    <property type="taxonomic scope" value="Eukaryota"/>
</dbReference>
<evidence type="ECO:0000256" key="8">
    <source>
        <dbReference type="SAM" id="MobiDB-lite"/>
    </source>
</evidence>
<dbReference type="HOGENOM" id="CLU_412445_0_0_1"/>
<feature type="compositionally biased region" description="Acidic residues" evidence="8">
    <location>
        <begin position="480"/>
        <end position="497"/>
    </location>
</feature>
<dbReference type="CDD" id="cd05402">
    <property type="entry name" value="NT_PAP_TUTase"/>
    <property type="match status" value="1"/>
</dbReference>
<sequence>METESRGPRHDSGGSGAFPNGNARHGDERANRSQADVHAPKLSGLRSDGASNTSEPYDTEQVSAVTEQLARVQVRESSSRRYYERKERGMLLQGKSSRKTGALQRPTPERATLERLRRKRVEVLARGAALRSALTFTDSWNVSAEHLKRQVRRFHELVAESSYPDWVAEYERRSRLARHLRNVASSRFRGCRVDVYGSTATGVLLKGGDLDVNFVAPMAPLEVLRAQYQDEEYSIDDFRRDVVGDLGRLLRRRRHEFVNVQIITQTRVPLVKFHDLRSDIEVDVQVNNDFVVRNTALLRAYVRLDPRVRPLAIFIKRWAVARDLNEPFAGTLSSYAYLMLLIQYLQIVNPPVLPCLQALRLERIPVSNGGSVQHIEKLVEHPQEPEVPDETLVDDYFLDRTDIQMPVCNEMSVTLLLAGFFYFYGYQFNYDEMVVSVRCGRLISKKRRGWDQSDRVQTDQNKADDVVDGIGDPYTHASDDETDHEDVAEELTVDDAEVGTCNGSERRQRRVASMSATESGTDSSHSGADEERTSPEQPLNHQTVERAVDLQSASVDPSGDHANAPLQELTAPRPRAAVTSQAQRERLRLQRQRRQRERATHATQRHFFCIEDPFDMTHDLGRVCSEDSVRLLRHEFRRAFAIIAQQLPLDSLLQSYVPSETPAEEP</sequence>